<reference evidence="2" key="1">
    <citation type="submission" date="2016-10" db="EMBL/GenBank/DDBJ databases">
        <authorList>
            <person name="Varghese N."/>
            <person name="Submissions S."/>
        </authorList>
    </citation>
    <scope>NUCLEOTIDE SEQUENCE [LARGE SCALE GENOMIC DNA]</scope>
    <source>
        <strain evidence="2">LMG 26383,CCUG 61248,R- 45681</strain>
    </source>
</reference>
<organism evidence="1 2">
    <name type="scientific">Bosea lupini</name>
    <dbReference type="NCBI Taxonomy" id="1036779"/>
    <lineage>
        <taxon>Bacteria</taxon>
        <taxon>Pseudomonadati</taxon>
        <taxon>Pseudomonadota</taxon>
        <taxon>Alphaproteobacteria</taxon>
        <taxon>Hyphomicrobiales</taxon>
        <taxon>Boseaceae</taxon>
        <taxon>Bosea</taxon>
    </lineage>
</organism>
<dbReference type="STRING" id="1036779.SAMN04515666_10417"/>
<sequence>MIFRIAFTPRMVIPEEAKRRSGIHSGTFFGNAPEWIPGLLSVARDDRANECEVLS</sequence>
<protein>
    <submittedName>
        <fullName evidence="1">Uncharacterized protein</fullName>
    </submittedName>
</protein>
<name>A0A1H7QIJ1_9HYPH</name>
<dbReference type="AlphaFoldDB" id="A0A1H7QIJ1"/>
<dbReference type="Proteomes" id="UP000199664">
    <property type="component" value="Unassembled WGS sequence"/>
</dbReference>
<keyword evidence="2" id="KW-1185">Reference proteome</keyword>
<dbReference type="EMBL" id="FOAN01000004">
    <property type="protein sequence ID" value="SEL47930.1"/>
    <property type="molecule type" value="Genomic_DNA"/>
</dbReference>
<gene>
    <name evidence="1" type="ORF">SAMN04515666_10417</name>
</gene>
<evidence type="ECO:0000313" key="1">
    <source>
        <dbReference type="EMBL" id="SEL47930.1"/>
    </source>
</evidence>
<evidence type="ECO:0000313" key="2">
    <source>
        <dbReference type="Proteomes" id="UP000199664"/>
    </source>
</evidence>
<proteinExistence type="predicted"/>
<accession>A0A1H7QIJ1</accession>